<evidence type="ECO:0000313" key="4">
    <source>
        <dbReference type="EMBL" id="MFC5382055.1"/>
    </source>
</evidence>
<accession>A0ABW0GQQ8</accession>
<dbReference type="RefSeq" id="WP_377002970.1">
    <property type="nucleotide sequence ID" value="NZ_JBHSLD010000014.1"/>
</dbReference>
<dbReference type="Pfam" id="PF01548">
    <property type="entry name" value="DEDD_Tnp_IS110"/>
    <property type="match status" value="1"/>
</dbReference>
<dbReference type="Proteomes" id="UP001596122">
    <property type="component" value="Unassembled WGS sequence"/>
</dbReference>
<proteinExistence type="predicted"/>
<reference evidence="5" key="1">
    <citation type="journal article" date="2019" name="Int. J. Syst. Evol. Microbiol.">
        <title>The Global Catalogue of Microorganisms (GCM) 10K type strain sequencing project: providing services to taxonomists for standard genome sequencing and annotation.</title>
        <authorList>
            <consortium name="The Broad Institute Genomics Platform"/>
            <consortium name="The Broad Institute Genome Sequencing Center for Infectious Disease"/>
            <person name="Wu L."/>
            <person name="Ma J."/>
        </authorList>
    </citation>
    <scope>NUCLEOTIDE SEQUENCE [LARGE SCALE GENOMIC DNA]</scope>
    <source>
        <strain evidence="5">CCUG 43114</strain>
    </source>
</reference>
<keyword evidence="1" id="KW-0175">Coiled coil</keyword>
<dbReference type="InterPro" id="IPR047650">
    <property type="entry name" value="Transpos_IS110"/>
</dbReference>
<keyword evidence="5" id="KW-1185">Reference proteome</keyword>
<dbReference type="Pfam" id="PF02371">
    <property type="entry name" value="Transposase_20"/>
    <property type="match status" value="1"/>
</dbReference>
<dbReference type="EMBL" id="JBHSLD010000014">
    <property type="protein sequence ID" value="MFC5382055.1"/>
    <property type="molecule type" value="Genomic_DNA"/>
</dbReference>
<dbReference type="PANTHER" id="PTHR33055:SF16">
    <property type="entry name" value="TRANSPOSASE FOR INSERTION SEQUENCE ELEMENT IS1547"/>
    <property type="match status" value="1"/>
</dbReference>
<sequence length="353" mass="38596">MTSLVIGIDPHSRVHVAAAVDELGRCLARHEVGAAPKQLARLVEWVASMGAAKVALEGSKGYGLPLARLLLAAGHTVVDVSSNLTAEERKRSRRRGKDDEGDAVAIARVALREPDLPVMDEAHLDADLKLLVDARDQLVQEEARLRNRLHALLLVMSPGYQQITGPLNSRPAFARARSLTLRARRSDPTRARLALAHLRRLNALRDEQADLERDINAELERRRPTRLLAIPGVGPLVAAKLLGEARDVRHYASAAAFAAHAGVAPVPASSGNTQRHRLARGGNRQLNRALFTIAMVQARWHPPAREFLARKRTEGKTAAEARRCLKRHLANVVYRAMTADLHQPDDQGLAPAA</sequence>
<dbReference type="PANTHER" id="PTHR33055">
    <property type="entry name" value="TRANSPOSASE FOR INSERTION SEQUENCE ELEMENT IS1111A"/>
    <property type="match status" value="1"/>
</dbReference>
<dbReference type="InterPro" id="IPR002525">
    <property type="entry name" value="Transp_IS110-like_N"/>
</dbReference>
<name>A0ABW0GQQ8_9MICO</name>
<comment type="caution">
    <text evidence="4">The sequence shown here is derived from an EMBL/GenBank/DDBJ whole genome shotgun (WGS) entry which is preliminary data.</text>
</comment>
<gene>
    <name evidence="4" type="ORF">ACFPJ6_14880</name>
</gene>
<feature type="domain" description="Transposase IS110-like N-terminal" evidence="2">
    <location>
        <begin position="6"/>
        <end position="157"/>
    </location>
</feature>
<organism evidence="4 5">
    <name type="scientific">Aquipuribacter nitratireducens</name>
    <dbReference type="NCBI Taxonomy" id="650104"/>
    <lineage>
        <taxon>Bacteria</taxon>
        <taxon>Bacillati</taxon>
        <taxon>Actinomycetota</taxon>
        <taxon>Actinomycetes</taxon>
        <taxon>Micrococcales</taxon>
        <taxon>Intrasporangiaceae</taxon>
        <taxon>Aquipuribacter</taxon>
    </lineage>
</organism>
<evidence type="ECO:0000259" key="2">
    <source>
        <dbReference type="Pfam" id="PF01548"/>
    </source>
</evidence>
<evidence type="ECO:0000259" key="3">
    <source>
        <dbReference type="Pfam" id="PF02371"/>
    </source>
</evidence>
<evidence type="ECO:0000313" key="5">
    <source>
        <dbReference type="Proteomes" id="UP001596122"/>
    </source>
</evidence>
<dbReference type="InterPro" id="IPR003346">
    <property type="entry name" value="Transposase_20"/>
</dbReference>
<protein>
    <submittedName>
        <fullName evidence="4">IS110 family transposase</fullName>
    </submittedName>
</protein>
<feature type="coiled-coil region" evidence="1">
    <location>
        <begin position="194"/>
        <end position="221"/>
    </location>
</feature>
<dbReference type="NCBIfam" id="NF033542">
    <property type="entry name" value="transpos_IS110"/>
    <property type="match status" value="1"/>
</dbReference>
<evidence type="ECO:0000256" key="1">
    <source>
        <dbReference type="SAM" id="Coils"/>
    </source>
</evidence>
<feature type="domain" description="Transposase IS116/IS110/IS902 C-terminal" evidence="3">
    <location>
        <begin position="226"/>
        <end position="307"/>
    </location>
</feature>